<name>K1SE97_9ZZZZ</name>
<gene>
    <name evidence="1" type="ORF">OBE_16693</name>
</gene>
<reference evidence="1" key="1">
    <citation type="journal article" date="2013" name="Environ. Microbiol.">
        <title>Microbiota from the distal guts of lean and obese adolescents exhibit partial functional redundancy besides clear differences in community structure.</title>
        <authorList>
            <person name="Ferrer M."/>
            <person name="Ruiz A."/>
            <person name="Lanza F."/>
            <person name="Haange S.B."/>
            <person name="Oberbach A."/>
            <person name="Till H."/>
            <person name="Bargiela R."/>
            <person name="Campoy C."/>
            <person name="Segura M.T."/>
            <person name="Richter M."/>
            <person name="von Bergen M."/>
            <person name="Seifert J."/>
            <person name="Suarez A."/>
        </authorList>
    </citation>
    <scope>NUCLEOTIDE SEQUENCE</scope>
</reference>
<protein>
    <submittedName>
        <fullName evidence="1">Metal dependent phosphohydrolase</fullName>
    </submittedName>
</protein>
<dbReference type="SUPFAM" id="SSF109604">
    <property type="entry name" value="HD-domain/PDEase-like"/>
    <property type="match status" value="1"/>
</dbReference>
<comment type="caution">
    <text evidence="1">The sequence shown here is derived from an EMBL/GenBank/DDBJ whole genome shotgun (WGS) entry which is preliminary data.</text>
</comment>
<dbReference type="GO" id="GO:0016787">
    <property type="term" value="F:hydrolase activity"/>
    <property type="evidence" value="ECO:0007669"/>
    <property type="project" value="UniProtKB-KW"/>
</dbReference>
<dbReference type="AlphaFoldDB" id="K1SE97"/>
<accession>K1SE97</accession>
<dbReference type="Gene3D" id="1.10.3210.10">
    <property type="entry name" value="Hypothetical protein af1432"/>
    <property type="match status" value="1"/>
</dbReference>
<dbReference type="Pfam" id="PF12917">
    <property type="entry name" value="YfbR-like"/>
    <property type="match status" value="1"/>
</dbReference>
<evidence type="ECO:0000313" key="1">
    <source>
        <dbReference type="EMBL" id="EKC45756.1"/>
    </source>
</evidence>
<feature type="non-terminal residue" evidence="1">
    <location>
        <position position="1"/>
    </location>
</feature>
<organism evidence="1">
    <name type="scientific">human gut metagenome</name>
    <dbReference type="NCBI Taxonomy" id="408170"/>
    <lineage>
        <taxon>unclassified sequences</taxon>
        <taxon>metagenomes</taxon>
        <taxon>organismal metagenomes</taxon>
    </lineage>
</organism>
<proteinExistence type="predicted"/>
<dbReference type="EMBL" id="AJWZ01011290">
    <property type="protein sequence ID" value="EKC45756.1"/>
    <property type="molecule type" value="Genomic_DNA"/>
</dbReference>
<sequence>RLLNMLPDDLSEEFSPLFFKEKRDAELWRLIKAADKLSAYIKCIEERKAGNCEFEDAERTIRKALDESECREAHIFLEEFIPAYELPLDKLK</sequence>
<keyword evidence="1" id="KW-0378">Hydrolase</keyword>